<keyword evidence="2" id="KW-0067">ATP-binding</keyword>
<evidence type="ECO:0000313" key="5">
    <source>
        <dbReference type="EMBL" id="PHT53068.1"/>
    </source>
</evidence>
<evidence type="ECO:0000256" key="1">
    <source>
        <dbReference type="ARBA" id="ARBA00022741"/>
    </source>
</evidence>
<gene>
    <name evidence="5" type="ORF">CQW23_07530</name>
</gene>
<feature type="compositionally biased region" description="Low complexity" evidence="3">
    <location>
        <begin position="30"/>
        <end position="41"/>
    </location>
</feature>
<dbReference type="Proteomes" id="UP000224567">
    <property type="component" value="Unassembled WGS sequence"/>
</dbReference>
<dbReference type="InterPro" id="IPR001208">
    <property type="entry name" value="MCM_dom"/>
</dbReference>
<dbReference type="GO" id="GO:0000727">
    <property type="term" value="P:double-strand break repair via break-induced replication"/>
    <property type="evidence" value="ECO:0007669"/>
    <property type="project" value="TreeGrafter"/>
</dbReference>
<dbReference type="InterPro" id="IPR015410">
    <property type="entry name" value="DUF1985"/>
</dbReference>
<reference evidence="5 6" key="1">
    <citation type="journal article" date="2017" name="Genome Biol.">
        <title>New reference genome sequences of hot pepper reveal the massive evolution of plant disease-resistance genes by retroduplication.</title>
        <authorList>
            <person name="Kim S."/>
            <person name="Park J."/>
            <person name="Yeom S.I."/>
            <person name="Kim Y.M."/>
            <person name="Seo E."/>
            <person name="Kim K.T."/>
            <person name="Kim M.S."/>
            <person name="Lee J.M."/>
            <person name="Cheong K."/>
            <person name="Shin H.S."/>
            <person name="Kim S.B."/>
            <person name="Han K."/>
            <person name="Lee J."/>
            <person name="Park M."/>
            <person name="Lee H.A."/>
            <person name="Lee H.Y."/>
            <person name="Lee Y."/>
            <person name="Oh S."/>
            <person name="Lee J.H."/>
            <person name="Choi E."/>
            <person name="Choi E."/>
            <person name="Lee S.E."/>
            <person name="Jeon J."/>
            <person name="Kim H."/>
            <person name="Choi G."/>
            <person name="Song H."/>
            <person name="Lee J."/>
            <person name="Lee S.C."/>
            <person name="Kwon J.K."/>
            <person name="Lee H.Y."/>
            <person name="Koo N."/>
            <person name="Hong Y."/>
            <person name="Kim R.W."/>
            <person name="Kang W.H."/>
            <person name="Huh J.H."/>
            <person name="Kang B.C."/>
            <person name="Yang T.J."/>
            <person name="Lee Y.H."/>
            <person name="Bennetzen J.L."/>
            <person name="Choi D."/>
        </authorList>
    </citation>
    <scope>NUCLEOTIDE SEQUENCE [LARGE SCALE GENOMIC DNA]</scope>
    <source>
        <strain evidence="6">cv. PBC81</strain>
    </source>
</reference>
<feature type="domain" description="MCM C-terminal AAA(+) ATPase" evidence="4">
    <location>
        <begin position="285"/>
        <end position="344"/>
    </location>
</feature>
<dbReference type="AlphaFoldDB" id="A0A2G2X6F0"/>
<protein>
    <submittedName>
        <fullName evidence="5">DNA replication licensing factor MCM6</fullName>
    </submittedName>
</protein>
<reference evidence="6" key="2">
    <citation type="journal article" date="2017" name="J. Anim. Genet.">
        <title>Multiple reference genome sequences of hot pepper reveal the massive evolution of plant disease resistance genes by retroduplication.</title>
        <authorList>
            <person name="Kim S."/>
            <person name="Park J."/>
            <person name="Yeom S.-I."/>
            <person name="Kim Y.-M."/>
            <person name="Seo E."/>
            <person name="Kim K.-T."/>
            <person name="Kim M.-S."/>
            <person name="Lee J.M."/>
            <person name="Cheong K."/>
            <person name="Shin H.-S."/>
            <person name="Kim S.-B."/>
            <person name="Han K."/>
            <person name="Lee J."/>
            <person name="Park M."/>
            <person name="Lee H.-A."/>
            <person name="Lee H.-Y."/>
            <person name="Lee Y."/>
            <person name="Oh S."/>
            <person name="Lee J.H."/>
            <person name="Choi E."/>
            <person name="Choi E."/>
            <person name="Lee S.E."/>
            <person name="Jeon J."/>
            <person name="Kim H."/>
            <person name="Choi G."/>
            <person name="Song H."/>
            <person name="Lee J."/>
            <person name="Lee S.-C."/>
            <person name="Kwon J.-K."/>
            <person name="Lee H.-Y."/>
            <person name="Koo N."/>
            <person name="Hong Y."/>
            <person name="Kim R.W."/>
            <person name="Kang W.-H."/>
            <person name="Huh J.H."/>
            <person name="Kang B.-C."/>
            <person name="Yang T.-J."/>
            <person name="Lee Y.-H."/>
            <person name="Bennetzen J.L."/>
            <person name="Choi D."/>
        </authorList>
    </citation>
    <scope>NUCLEOTIDE SEQUENCE [LARGE SCALE GENOMIC DNA]</scope>
    <source>
        <strain evidence="6">cv. PBC81</strain>
    </source>
</reference>
<evidence type="ECO:0000256" key="2">
    <source>
        <dbReference type="ARBA" id="ARBA00022840"/>
    </source>
</evidence>
<dbReference type="GO" id="GO:0042555">
    <property type="term" value="C:MCM complex"/>
    <property type="evidence" value="ECO:0007669"/>
    <property type="project" value="TreeGrafter"/>
</dbReference>
<dbReference type="Gene3D" id="3.40.50.300">
    <property type="entry name" value="P-loop containing nucleotide triphosphate hydrolases"/>
    <property type="match status" value="2"/>
</dbReference>
<dbReference type="InterPro" id="IPR031327">
    <property type="entry name" value="MCM"/>
</dbReference>
<dbReference type="Pfam" id="PF09331">
    <property type="entry name" value="DUF1985"/>
    <property type="match status" value="1"/>
</dbReference>
<feature type="region of interest" description="Disordered" evidence="3">
    <location>
        <begin position="1"/>
        <end position="48"/>
    </location>
</feature>
<accession>A0A2G2X6F0</accession>
<dbReference type="OrthoDB" id="1744952at2759"/>
<dbReference type="STRING" id="33114.A0A2G2X6F0"/>
<dbReference type="SUPFAM" id="SSF52540">
    <property type="entry name" value="P-loop containing nucleoside triphosphate hydrolases"/>
    <property type="match status" value="1"/>
</dbReference>
<sequence length="455" mass="50997">MLLQLKDCASPSNVKKKKKKKINRIDSQPKSKSLSESPSSSHRMTRSQSQRLLDLPPVCIQNQLIHPMLLRKVLSSQSNEIWISVNEIKLRFVLSEFAVISGLKCTEARNKLSANLVDDVEKENIVVVAGDHLSDNVIDDIEKETIGVGDRFDTDAGDRPITGKISKYTQPDKISEHSVIEKAVGKINIDLGCTSVALVATEVLVDVGSTRKNIDDTSISDKSTFILDDTPVVPHRIRKPARICESPYVSKFDSGCSNVQEPFLDMKLLSSFNKFVDKSLRLNSKYTAGLVPRSVYTSGKSWSTVGLIAIVAKEPKAGEFCIEAGTLMLADNGICCFDEFDKMDFRNPYNVALPPAILSRFDLVYVMIDNPNDQTHYNIVYHIVRVHQKRENLVDPHFGTAQVKRYIMYAKILNLRICVTQLSAEAREFLVDSYVALHRDDTAPGSRVTYRMTLR</sequence>
<evidence type="ECO:0000256" key="3">
    <source>
        <dbReference type="SAM" id="MobiDB-lite"/>
    </source>
</evidence>
<dbReference type="EMBL" id="MLFT02000003">
    <property type="protein sequence ID" value="PHT53068.1"/>
    <property type="molecule type" value="Genomic_DNA"/>
</dbReference>
<keyword evidence="1" id="KW-0547">Nucleotide-binding</keyword>
<dbReference type="PANTHER" id="PTHR11630:SF43">
    <property type="entry name" value="DNA REPLICATION LICENSING FACTOR MCM6"/>
    <property type="match status" value="1"/>
</dbReference>
<dbReference type="SMART" id="SM00350">
    <property type="entry name" value="MCM"/>
    <property type="match status" value="1"/>
</dbReference>
<keyword evidence="6" id="KW-1185">Reference proteome</keyword>
<evidence type="ECO:0000313" key="6">
    <source>
        <dbReference type="Proteomes" id="UP000224567"/>
    </source>
</evidence>
<evidence type="ECO:0000259" key="4">
    <source>
        <dbReference type="PROSITE" id="PS50051"/>
    </source>
</evidence>
<dbReference type="GO" id="GO:0005634">
    <property type="term" value="C:nucleus"/>
    <property type="evidence" value="ECO:0007669"/>
    <property type="project" value="TreeGrafter"/>
</dbReference>
<dbReference type="PROSITE" id="PS50051">
    <property type="entry name" value="MCM_2"/>
    <property type="match status" value="1"/>
</dbReference>
<organism evidence="5 6">
    <name type="scientific">Capsicum baccatum</name>
    <name type="common">Peruvian pepper</name>
    <dbReference type="NCBI Taxonomy" id="33114"/>
    <lineage>
        <taxon>Eukaryota</taxon>
        <taxon>Viridiplantae</taxon>
        <taxon>Streptophyta</taxon>
        <taxon>Embryophyta</taxon>
        <taxon>Tracheophyta</taxon>
        <taxon>Spermatophyta</taxon>
        <taxon>Magnoliopsida</taxon>
        <taxon>eudicotyledons</taxon>
        <taxon>Gunneridae</taxon>
        <taxon>Pentapetalae</taxon>
        <taxon>asterids</taxon>
        <taxon>lamiids</taxon>
        <taxon>Solanales</taxon>
        <taxon>Solanaceae</taxon>
        <taxon>Solanoideae</taxon>
        <taxon>Capsiceae</taxon>
        <taxon>Capsicum</taxon>
    </lineage>
</organism>
<dbReference type="InterPro" id="IPR027417">
    <property type="entry name" value="P-loop_NTPase"/>
</dbReference>
<dbReference type="GO" id="GO:1990518">
    <property type="term" value="F:single-stranded 3'-5' DNA helicase activity"/>
    <property type="evidence" value="ECO:0007669"/>
    <property type="project" value="TreeGrafter"/>
</dbReference>
<dbReference type="GO" id="GO:0005524">
    <property type="term" value="F:ATP binding"/>
    <property type="evidence" value="ECO:0007669"/>
    <property type="project" value="UniProtKB-KW"/>
</dbReference>
<dbReference type="PANTHER" id="PTHR11630">
    <property type="entry name" value="DNA REPLICATION LICENSING FACTOR MCM FAMILY MEMBER"/>
    <property type="match status" value="1"/>
</dbReference>
<dbReference type="GO" id="GO:1902969">
    <property type="term" value="P:mitotic DNA replication"/>
    <property type="evidence" value="ECO:0007669"/>
    <property type="project" value="TreeGrafter"/>
</dbReference>
<comment type="caution">
    <text evidence="5">The sequence shown here is derived from an EMBL/GenBank/DDBJ whole genome shotgun (WGS) entry which is preliminary data.</text>
</comment>
<dbReference type="GO" id="GO:0003697">
    <property type="term" value="F:single-stranded DNA binding"/>
    <property type="evidence" value="ECO:0007669"/>
    <property type="project" value="TreeGrafter"/>
</dbReference>
<name>A0A2G2X6F0_CAPBA</name>
<proteinExistence type="predicted"/>
<dbReference type="Pfam" id="PF00493">
    <property type="entry name" value="MCM"/>
    <property type="match status" value="2"/>
</dbReference>